<dbReference type="PROSITE" id="PS00892">
    <property type="entry name" value="HIT_1"/>
    <property type="match status" value="1"/>
</dbReference>
<dbReference type="Gene3D" id="3.30.428.10">
    <property type="entry name" value="HIT-like"/>
    <property type="match status" value="1"/>
</dbReference>
<dbReference type="PANTHER" id="PTHR42997">
    <property type="entry name" value="HIT FAMILY HYDROLASE"/>
    <property type="match status" value="1"/>
</dbReference>
<dbReference type="Pfam" id="PF01230">
    <property type="entry name" value="HIT"/>
    <property type="match status" value="1"/>
</dbReference>
<dbReference type="InterPro" id="IPR036265">
    <property type="entry name" value="HIT-like_sf"/>
</dbReference>
<evidence type="ECO:0000256" key="2">
    <source>
        <dbReference type="PIRSR" id="PIRSR601310-3"/>
    </source>
</evidence>
<dbReference type="InterPro" id="IPR001310">
    <property type="entry name" value="Histidine_triad_HIT"/>
</dbReference>
<dbReference type="EMBL" id="JJRY01000047">
    <property type="protein sequence ID" value="KEF35848.1"/>
    <property type="molecule type" value="Genomic_DNA"/>
</dbReference>
<dbReference type="PANTHER" id="PTHR42997:SF1">
    <property type="entry name" value="AP-4-A PHOSPHORYLASE"/>
    <property type="match status" value="1"/>
</dbReference>
<dbReference type="PRINTS" id="PR00332">
    <property type="entry name" value="HISTRIAD"/>
</dbReference>
<dbReference type="Proteomes" id="UP000027936">
    <property type="component" value="Unassembled WGS sequence"/>
</dbReference>
<dbReference type="InterPro" id="IPR011146">
    <property type="entry name" value="HIT-like"/>
</dbReference>
<feature type="domain" description="HIT" evidence="4">
    <location>
        <begin position="1"/>
        <end position="107"/>
    </location>
</feature>
<organism evidence="5 6">
    <name type="scientific">Schinkia azotoformans MEV2011</name>
    <dbReference type="NCBI Taxonomy" id="1348973"/>
    <lineage>
        <taxon>Bacteria</taxon>
        <taxon>Bacillati</taxon>
        <taxon>Bacillota</taxon>
        <taxon>Bacilli</taxon>
        <taxon>Bacillales</taxon>
        <taxon>Bacillaceae</taxon>
        <taxon>Calidifontibacillus/Schinkia group</taxon>
        <taxon>Schinkia</taxon>
    </lineage>
</organism>
<dbReference type="RefSeq" id="WP_035199102.1">
    <property type="nucleotide sequence ID" value="NZ_JJRY01000047.1"/>
</dbReference>
<sequence>MTCPFCYLEKGQILFENEDAVAFFDKFPVQKGHLLIIPKVHVETYFDASEQQIIAIHNLIKQGKALIDKQFSPDGYNIGVNIGYYGGQTVHHLHFHLIPRYKGDIEDPRGGVRKAIPNIVAYP</sequence>
<dbReference type="InterPro" id="IPR052908">
    <property type="entry name" value="AP-4-A_phosphorylase"/>
</dbReference>
<name>A0A072NFY7_SCHAZ</name>
<gene>
    <name evidence="5" type="ORF">M670_04992</name>
</gene>
<evidence type="ECO:0000313" key="6">
    <source>
        <dbReference type="Proteomes" id="UP000027936"/>
    </source>
</evidence>
<evidence type="ECO:0000256" key="1">
    <source>
        <dbReference type="PIRSR" id="PIRSR601310-1"/>
    </source>
</evidence>
<dbReference type="PATRIC" id="fig|1348973.3.peg.4841"/>
<keyword evidence="5" id="KW-0378">Hydrolase</keyword>
<feature type="active site" description="Tele-AMP-histidine intermediate" evidence="1">
    <location>
        <position position="94"/>
    </location>
</feature>
<accession>A0A072NFY7</accession>
<protein>
    <submittedName>
        <fullName evidence="5">HIT family hydrolase, diadenosine tetraphosphate hydrolase</fullName>
    </submittedName>
</protein>
<comment type="caution">
    <text evidence="5">The sequence shown here is derived from an EMBL/GenBank/DDBJ whole genome shotgun (WGS) entry which is preliminary data.</text>
</comment>
<evidence type="ECO:0000256" key="3">
    <source>
        <dbReference type="PROSITE-ProRule" id="PRU00464"/>
    </source>
</evidence>
<reference evidence="5 6" key="1">
    <citation type="submission" date="2014-04" db="EMBL/GenBank/DDBJ databases">
        <title>Draft genome sequence of Bacillus azotoformans MEV2011, a (co-) denitrifying strain unable to grow in the presence of oxygen.</title>
        <authorList>
            <person name="Nielsen M."/>
            <person name="Schreiber L."/>
            <person name="Finster K."/>
            <person name="Schramm A."/>
        </authorList>
    </citation>
    <scope>NUCLEOTIDE SEQUENCE [LARGE SCALE GENOMIC DNA]</scope>
    <source>
        <strain evidence="5 6">MEV2011</strain>
    </source>
</reference>
<dbReference type="OrthoDB" id="9784774at2"/>
<evidence type="ECO:0000313" key="5">
    <source>
        <dbReference type="EMBL" id="KEF35848.1"/>
    </source>
</evidence>
<feature type="short sequence motif" description="Histidine triad motif" evidence="2 3">
    <location>
        <begin position="92"/>
        <end position="96"/>
    </location>
</feature>
<proteinExistence type="predicted"/>
<dbReference type="AlphaFoldDB" id="A0A072NFY7"/>
<dbReference type="SUPFAM" id="SSF54197">
    <property type="entry name" value="HIT-like"/>
    <property type="match status" value="1"/>
</dbReference>
<dbReference type="GO" id="GO:0016787">
    <property type="term" value="F:hydrolase activity"/>
    <property type="evidence" value="ECO:0007669"/>
    <property type="project" value="UniProtKB-KW"/>
</dbReference>
<dbReference type="PROSITE" id="PS51084">
    <property type="entry name" value="HIT_2"/>
    <property type="match status" value="1"/>
</dbReference>
<dbReference type="InterPro" id="IPR019808">
    <property type="entry name" value="Histidine_triad_CS"/>
</dbReference>
<evidence type="ECO:0000259" key="4">
    <source>
        <dbReference type="PROSITE" id="PS51084"/>
    </source>
</evidence>